<dbReference type="PROSITE" id="PS00108">
    <property type="entry name" value="PROTEIN_KINASE_ST"/>
    <property type="match status" value="1"/>
</dbReference>
<dbReference type="GO" id="GO:0051707">
    <property type="term" value="P:response to other organism"/>
    <property type="evidence" value="ECO:0007669"/>
    <property type="project" value="UniProtKB-ARBA"/>
</dbReference>
<dbReference type="InterPro" id="IPR003591">
    <property type="entry name" value="Leu-rich_rpt_typical-subtyp"/>
</dbReference>
<evidence type="ECO:0000256" key="1">
    <source>
        <dbReference type="ARBA" id="ARBA00004162"/>
    </source>
</evidence>
<dbReference type="SUPFAM" id="SSF52047">
    <property type="entry name" value="RNI-like"/>
    <property type="match status" value="1"/>
</dbReference>
<keyword evidence="18" id="KW-0675">Receptor</keyword>
<evidence type="ECO:0000256" key="6">
    <source>
        <dbReference type="ARBA" id="ARBA00022527"/>
    </source>
</evidence>
<evidence type="ECO:0000256" key="15">
    <source>
        <dbReference type="ARBA" id="ARBA00022840"/>
    </source>
</evidence>
<dbReference type="Pfam" id="PF00560">
    <property type="entry name" value="LRR_1"/>
    <property type="match status" value="5"/>
</dbReference>
<dbReference type="SUPFAM" id="SSF56112">
    <property type="entry name" value="Protein kinase-like (PK-like)"/>
    <property type="match status" value="1"/>
</dbReference>
<evidence type="ECO:0000256" key="13">
    <source>
        <dbReference type="ARBA" id="ARBA00022741"/>
    </source>
</evidence>
<dbReference type="SMART" id="SM00369">
    <property type="entry name" value="LRR_TYP"/>
    <property type="match status" value="5"/>
</dbReference>
<dbReference type="AlphaFoldDB" id="A0A2U1QGU1"/>
<evidence type="ECO:0000256" key="16">
    <source>
        <dbReference type="ARBA" id="ARBA00022989"/>
    </source>
</evidence>
<dbReference type="InterPro" id="IPR001611">
    <property type="entry name" value="Leu-rich_rpt"/>
</dbReference>
<organism evidence="25 26">
    <name type="scientific">Artemisia annua</name>
    <name type="common">Sweet wormwood</name>
    <dbReference type="NCBI Taxonomy" id="35608"/>
    <lineage>
        <taxon>Eukaryota</taxon>
        <taxon>Viridiplantae</taxon>
        <taxon>Streptophyta</taxon>
        <taxon>Embryophyta</taxon>
        <taxon>Tracheophyta</taxon>
        <taxon>Spermatophyta</taxon>
        <taxon>Magnoliopsida</taxon>
        <taxon>eudicotyledons</taxon>
        <taxon>Gunneridae</taxon>
        <taxon>Pentapetalae</taxon>
        <taxon>asterids</taxon>
        <taxon>campanulids</taxon>
        <taxon>Asterales</taxon>
        <taxon>Asteraceae</taxon>
        <taxon>Asteroideae</taxon>
        <taxon>Anthemideae</taxon>
        <taxon>Artemisiinae</taxon>
        <taxon>Artemisia</taxon>
    </lineage>
</organism>
<keyword evidence="6" id="KW-0723">Serine/threonine-protein kinase</keyword>
<protein>
    <recommendedName>
        <fullName evidence="4">non-specific serine/threonine protein kinase</fullName>
        <ecNumber evidence="4">2.7.11.1</ecNumber>
    </recommendedName>
</protein>
<dbReference type="InterPro" id="IPR001245">
    <property type="entry name" value="Ser-Thr/Tyr_kinase_cat_dom"/>
</dbReference>
<keyword evidence="15 22" id="KW-0067">ATP-binding</keyword>
<reference evidence="25 26" key="1">
    <citation type="journal article" date="2018" name="Mol. Plant">
        <title>The genome of Artemisia annua provides insight into the evolution of Asteraceae family and artemisinin biosynthesis.</title>
        <authorList>
            <person name="Shen Q."/>
            <person name="Zhang L."/>
            <person name="Liao Z."/>
            <person name="Wang S."/>
            <person name="Yan T."/>
            <person name="Shi P."/>
            <person name="Liu M."/>
            <person name="Fu X."/>
            <person name="Pan Q."/>
            <person name="Wang Y."/>
            <person name="Lv Z."/>
            <person name="Lu X."/>
            <person name="Zhang F."/>
            <person name="Jiang W."/>
            <person name="Ma Y."/>
            <person name="Chen M."/>
            <person name="Hao X."/>
            <person name="Li L."/>
            <person name="Tang Y."/>
            <person name="Lv G."/>
            <person name="Zhou Y."/>
            <person name="Sun X."/>
            <person name="Brodelius P.E."/>
            <person name="Rose J.K.C."/>
            <person name="Tang K."/>
        </authorList>
    </citation>
    <scope>NUCLEOTIDE SEQUENCE [LARGE SCALE GENOMIC DNA]</scope>
    <source>
        <strain evidence="26">cv. Huhao1</strain>
        <tissue evidence="25">Leaf</tissue>
    </source>
</reference>
<dbReference type="FunFam" id="3.30.200.20:FF:000432">
    <property type="entry name" value="LRR receptor-like serine/threonine-protein kinase EFR"/>
    <property type="match status" value="1"/>
</dbReference>
<dbReference type="Gene3D" id="1.10.510.10">
    <property type="entry name" value="Transferase(Phosphotransferase) domain 1"/>
    <property type="match status" value="1"/>
</dbReference>
<evidence type="ECO:0000256" key="9">
    <source>
        <dbReference type="ARBA" id="ARBA00022679"/>
    </source>
</evidence>
<dbReference type="FunFam" id="3.80.10.10:FF:000095">
    <property type="entry name" value="LRR receptor-like serine/threonine-protein kinase GSO1"/>
    <property type="match status" value="1"/>
</dbReference>
<dbReference type="Proteomes" id="UP000245207">
    <property type="component" value="Unassembled WGS sequence"/>
</dbReference>
<keyword evidence="26" id="KW-1185">Reference proteome</keyword>
<comment type="catalytic activity">
    <reaction evidence="20">
        <text>L-threonyl-[protein] + ATP = O-phospho-L-threonyl-[protein] + ADP + H(+)</text>
        <dbReference type="Rhea" id="RHEA:46608"/>
        <dbReference type="Rhea" id="RHEA-COMP:11060"/>
        <dbReference type="Rhea" id="RHEA-COMP:11605"/>
        <dbReference type="ChEBI" id="CHEBI:15378"/>
        <dbReference type="ChEBI" id="CHEBI:30013"/>
        <dbReference type="ChEBI" id="CHEBI:30616"/>
        <dbReference type="ChEBI" id="CHEBI:61977"/>
        <dbReference type="ChEBI" id="CHEBI:456216"/>
        <dbReference type="EC" id="2.7.11.1"/>
    </reaction>
</comment>
<keyword evidence="16 23" id="KW-1133">Transmembrane helix</keyword>
<evidence type="ECO:0000256" key="18">
    <source>
        <dbReference type="ARBA" id="ARBA00023170"/>
    </source>
</evidence>
<evidence type="ECO:0000256" key="12">
    <source>
        <dbReference type="ARBA" id="ARBA00022737"/>
    </source>
</evidence>
<dbReference type="PRINTS" id="PR00019">
    <property type="entry name" value="LEURICHRPT"/>
</dbReference>
<dbReference type="Gene3D" id="3.80.10.10">
    <property type="entry name" value="Ribonuclease Inhibitor"/>
    <property type="match status" value="3"/>
</dbReference>
<keyword evidence="12" id="KW-0677">Repeat</keyword>
<evidence type="ECO:0000313" key="25">
    <source>
        <dbReference type="EMBL" id="PWA97187.1"/>
    </source>
</evidence>
<dbReference type="FunFam" id="3.80.10.10:FF:000275">
    <property type="entry name" value="Leucine-rich repeat receptor-like protein kinase"/>
    <property type="match status" value="1"/>
</dbReference>
<evidence type="ECO:0000256" key="3">
    <source>
        <dbReference type="ARBA" id="ARBA00009592"/>
    </source>
</evidence>
<dbReference type="InterPro" id="IPR011009">
    <property type="entry name" value="Kinase-like_dom_sf"/>
</dbReference>
<evidence type="ECO:0000256" key="14">
    <source>
        <dbReference type="ARBA" id="ARBA00022777"/>
    </source>
</evidence>
<gene>
    <name evidence="25" type="ORF">CTI12_AA031580</name>
</gene>
<dbReference type="Gene3D" id="3.30.200.20">
    <property type="entry name" value="Phosphorylase Kinase, domain 1"/>
    <property type="match status" value="1"/>
</dbReference>
<evidence type="ECO:0000256" key="17">
    <source>
        <dbReference type="ARBA" id="ARBA00023136"/>
    </source>
</evidence>
<dbReference type="GO" id="GO:0005886">
    <property type="term" value="C:plasma membrane"/>
    <property type="evidence" value="ECO:0007669"/>
    <property type="project" value="UniProtKB-SubCell"/>
</dbReference>
<dbReference type="InterPro" id="IPR000719">
    <property type="entry name" value="Prot_kinase_dom"/>
</dbReference>
<evidence type="ECO:0000256" key="19">
    <source>
        <dbReference type="ARBA" id="ARBA00023180"/>
    </source>
</evidence>
<dbReference type="InterPro" id="IPR032675">
    <property type="entry name" value="LRR_dom_sf"/>
</dbReference>
<dbReference type="STRING" id="35608.A0A2U1QGU1"/>
<sequence>MITQDPYKVLTSWNHSFHFCDWSGISCGKRHKRVTALRLVSKGLEGSLSPHVGNLSFLRELYLANNSFQGTIPHELGRVSRLCRIVLAENNFSGVIPTNLSGCSNLEELWLYENKLVGSIPKEMSLLSKLVVLVIQENKLTGGIPPFLGNITSMEWFSAGGNPFGGECNLYGSIPPSIFNLSLLVNFSLSQNHLTGSLPSEIGNQLPNLELLQLWGNELTGVLPPSLSNCSKLRILEMNFNNFSGKLTIDFSKLKDINIISLEHNNFHGRGEADDMRFIDSLENCTRLVYLGLSNCNLTGVFPITIEGDIPSSLGNCKQLNGLNLCYNRLSGQIPKQLLQIPSLTNFLDLSHNSLSGSIPSDIKALKMLSTLDLSHNNFSGTITSSLGECISLTMLNLSGNIFQGIVPSSLSSLRGLEVLDISQNNLSGKIPQFLGKWNSLEFLNLSFNDFEGELPVVGVFRNASLFSVLGNNRLCGGLVTLELPKCKERGRHKKRFPFFILVIVIAPTLLIVFCCVYLLWKKKPNSQPSQSSENERFLKVSYNELLKATDGFSAANLIGEGGFSSVYKGILDSNHNKRVAVKVLHLQNKGAQKSFLAECEAWRNIRHRNLLKIITSCSSTDFQGNDFKALVYEFMPNGSVHDWLHSSAYASKLNLLQRINILRDVATALDYLQNRCQTTIVHGDLKPSNILLDEDMVAHVGDFGLARLLGTDLNQNSSTGVKGTIGYAPPEYGIGSKMTSCGDVYSFGILSLEVMTGKRPTDDMFKEGLSLHKFVYMSLPDHAVDVTDDDAIVLQRTEANAKKVEECLAATMKIGVSCSVDSPPQRMKMEIVVIELQRILDVLQNI</sequence>
<evidence type="ECO:0000256" key="11">
    <source>
        <dbReference type="ARBA" id="ARBA00022729"/>
    </source>
</evidence>
<keyword evidence="5" id="KW-1003">Cell membrane</keyword>
<dbReference type="Pfam" id="PF07714">
    <property type="entry name" value="PK_Tyr_Ser-Thr"/>
    <property type="match status" value="1"/>
</dbReference>
<dbReference type="GO" id="GO:0004674">
    <property type="term" value="F:protein serine/threonine kinase activity"/>
    <property type="evidence" value="ECO:0007669"/>
    <property type="project" value="UniProtKB-KW"/>
</dbReference>
<evidence type="ECO:0000256" key="20">
    <source>
        <dbReference type="ARBA" id="ARBA00047899"/>
    </source>
</evidence>
<dbReference type="EMBL" id="PKPP01000139">
    <property type="protein sequence ID" value="PWA97187.1"/>
    <property type="molecule type" value="Genomic_DNA"/>
</dbReference>
<keyword evidence="11" id="KW-0732">Signal</keyword>
<keyword evidence="7" id="KW-0597">Phosphoprotein</keyword>
<feature type="domain" description="Protein kinase" evidence="24">
    <location>
        <begin position="553"/>
        <end position="847"/>
    </location>
</feature>
<dbReference type="PROSITE" id="PS00107">
    <property type="entry name" value="PROTEIN_KINASE_ATP"/>
    <property type="match status" value="1"/>
</dbReference>
<comment type="similarity">
    <text evidence="3">Belongs to the RLP family.</text>
</comment>
<keyword evidence="10 23" id="KW-0812">Transmembrane</keyword>
<dbReference type="OrthoDB" id="676979at2759"/>
<evidence type="ECO:0000256" key="7">
    <source>
        <dbReference type="ARBA" id="ARBA00022553"/>
    </source>
</evidence>
<name>A0A2U1QGU1_ARTAN</name>
<accession>A0A2U1QGU1</accession>
<dbReference type="PANTHER" id="PTHR27008:SF596">
    <property type="entry name" value="OS02G0215500 PROTEIN"/>
    <property type="match status" value="1"/>
</dbReference>
<dbReference type="PANTHER" id="PTHR27008">
    <property type="entry name" value="OS04G0122200 PROTEIN"/>
    <property type="match status" value="1"/>
</dbReference>
<evidence type="ECO:0000256" key="10">
    <source>
        <dbReference type="ARBA" id="ARBA00022692"/>
    </source>
</evidence>
<keyword evidence="14 25" id="KW-0418">Kinase</keyword>
<keyword evidence="17 23" id="KW-0472">Membrane</keyword>
<evidence type="ECO:0000256" key="8">
    <source>
        <dbReference type="ARBA" id="ARBA00022614"/>
    </source>
</evidence>
<keyword evidence="13 22" id="KW-0547">Nucleotide-binding</keyword>
<keyword evidence="9" id="KW-0808">Transferase</keyword>
<comment type="catalytic activity">
    <reaction evidence="21">
        <text>L-seryl-[protein] + ATP = O-phospho-L-seryl-[protein] + ADP + H(+)</text>
        <dbReference type="Rhea" id="RHEA:17989"/>
        <dbReference type="Rhea" id="RHEA-COMP:9863"/>
        <dbReference type="Rhea" id="RHEA-COMP:11604"/>
        <dbReference type="ChEBI" id="CHEBI:15378"/>
        <dbReference type="ChEBI" id="CHEBI:29999"/>
        <dbReference type="ChEBI" id="CHEBI:30616"/>
        <dbReference type="ChEBI" id="CHEBI:83421"/>
        <dbReference type="ChEBI" id="CHEBI:456216"/>
        <dbReference type="EC" id="2.7.11.1"/>
    </reaction>
</comment>
<keyword evidence="19" id="KW-0325">Glycoprotein</keyword>
<dbReference type="SUPFAM" id="SSF52058">
    <property type="entry name" value="L domain-like"/>
    <property type="match status" value="1"/>
</dbReference>
<evidence type="ECO:0000256" key="2">
    <source>
        <dbReference type="ARBA" id="ARBA00004479"/>
    </source>
</evidence>
<keyword evidence="8" id="KW-0433">Leucine-rich repeat</keyword>
<evidence type="ECO:0000256" key="21">
    <source>
        <dbReference type="ARBA" id="ARBA00048679"/>
    </source>
</evidence>
<dbReference type="GO" id="GO:0005524">
    <property type="term" value="F:ATP binding"/>
    <property type="evidence" value="ECO:0007669"/>
    <property type="project" value="UniProtKB-UniRule"/>
</dbReference>
<dbReference type="InterPro" id="IPR017441">
    <property type="entry name" value="Protein_kinase_ATP_BS"/>
</dbReference>
<proteinExistence type="inferred from homology"/>
<dbReference type="EC" id="2.7.11.1" evidence="4"/>
<dbReference type="InterPro" id="IPR051809">
    <property type="entry name" value="Plant_receptor-like_S/T_kinase"/>
</dbReference>
<evidence type="ECO:0000256" key="4">
    <source>
        <dbReference type="ARBA" id="ARBA00012513"/>
    </source>
</evidence>
<evidence type="ECO:0000256" key="22">
    <source>
        <dbReference type="PROSITE-ProRule" id="PRU10141"/>
    </source>
</evidence>
<dbReference type="Pfam" id="PF13855">
    <property type="entry name" value="LRR_8"/>
    <property type="match status" value="1"/>
</dbReference>
<feature type="transmembrane region" description="Helical" evidence="23">
    <location>
        <begin position="499"/>
        <end position="521"/>
    </location>
</feature>
<evidence type="ECO:0000259" key="24">
    <source>
        <dbReference type="PROSITE" id="PS50011"/>
    </source>
</evidence>
<dbReference type="PROSITE" id="PS50011">
    <property type="entry name" value="PROTEIN_KINASE_DOM"/>
    <property type="match status" value="1"/>
</dbReference>
<evidence type="ECO:0000256" key="5">
    <source>
        <dbReference type="ARBA" id="ARBA00022475"/>
    </source>
</evidence>
<dbReference type="FunFam" id="3.80.10.10:FF:000383">
    <property type="entry name" value="Leucine-rich repeat receptor protein kinase EMS1"/>
    <property type="match status" value="1"/>
</dbReference>
<dbReference type="FunFam" id="1.10.510.10:FF:000358">
    <property type="entry name" value="Putative leucine-rich repeat receptor-like serine/threonine-protein kinase"/>
    <property type="match status" value="1"/>
</dbReference>
<comment type="caution">
    <text evidence="25">The sequence shown here is derived from an EMBL/GenBank/DDBJ whole genome shotgun (WGS) entry which is preliminary data.</text>
</comment>
<evidence type="ECO:0000256" key="23">
    <source>
        <dbReference type="SAM" id="Phobius"/>
    </source>
</evidence>
<feature type="binding site" evidence="22">
    <location>
        <position position="583"/>
    </location>
    <ligand>
        <name>ATP</name>
        <dbReference type="ChEBI" id="CHEBI:30616"/>
    </ligand>
</feature>
<dbReference type="InterPro" id="IPR008271">
    <property type="entry name" value="Ser/Thr_kinase_AS"/>
</dbReference>
<comment type="subcellular location">
    <subcellularLocation>
        <location evidence="1">Cell membrane</location>
        <topology evidence="1">Single-pass membrane protein</topology>
    </subcellularLocation>
    <subcellularLocation>
        <location evidence="2">Membrane</location>
        <topology evidence="2">Single-pass type I membrane protein</topology>
    </subcellularLocation>
</comment>
<dbReference type="SMART" id="SM00220">
    <property type="entry name" value="S_TKc"/>
    <property type="match status" value="1"/>
</dbReference>
<evidence type="ECO:0000313" key="26">
    <source>
        <dbReference type="Proteomes" id="UP000245207"/>
    </source>
</evidence>
<dbReference type="GO" id="GO:0006952">
    <property type="term" value="P:defense response"/>
    <property type="evidence" value="ECO:0007669"/>
    <property type="project" value="UniProtKB-ARBA"/>
</dbReference>